<dbReference type="EMBL" id="JAOPGA020001659">
    <property type="protein sequence ID" value="KAL0490272.1"/>
    <property type="molecule type" value="Genomic_DNA"/>
</dbReference>
<evidence type="ECO:0000313" key="2">
    <source>
        <dbReference type="EMBL" id="KAL0490272.1"/>
    </source>
</evidence>
<reference evidence="2 3" key="1">
    <citation type="submission" date="2024-03" db="EMBL/GenBank/DDBJ databases">
        <title>The Acrasis kona genome and developmental transcriptomes reveal deep origins of eukaryotic multicellular pathways.</title>
        <authorList>
            <person name="Sheikh S."/>
            <person name="Fu C.-J."/>
            <person name="Brown M.W."/>
            <person name="Baldauf S.L."/>
        </authorList>
    </citation>
    <scope>NUCLEOTIDE SEQUENCE [LARGE SCALE GENOMIC DNA]</scope>
    <source>
        <strain evidence="2 3">ATCC MYA-3509</strain>
    </source>
</reference>
<feature type="compositionally biased region" description="Basic and acidic residues" evidence="1">
    <location>
        <begin position="412"/>
        <end position="426"/>
    </location>
</feature>
<name>A0AAW2ZLV5_9EUKA</name>
<dbReference type="Proteomes" id="UP001431209">
    <property type="component" value="Unassembled WGS sequence"/>
</dbReference>
<protein>
    <submittedName>
        <fullName evidence="2">Uncharacterized protein</fullName>
    </submittedName>
</protein>
<dbReference type="AlphaFoldDB" id="A0AAW2ZLV5"/>
<evidence type="ECO:0000313" key="3">
    <source>
        <dbReference type="Proteomes" id="UP001431209"/>
    </source>
</evidence>
<sequence>MTEASNSNLSYLIQDDDIESMIKAQLNMGYNSYEDYGQINQPEQSFHINVDNLSGVQSQQQNYSQYQNYQQQDNNGYSYPYQVQSVNSPASPQHFSPNYQHEYGFTETVSNYQNVNYVQQAPQQYIQQQVQHNNHQFNQNKQGLNMRFTRKEKVAAPYPSTAMSPVEQLTQQVSGTHFLSSPSAPSPQTYSAGPSSTTSYATPFDIDTDSLFDNEQELFPNSSPSSANVQQMTSTYNNGFQQQQMRNKQQIMLQQMHQMQQQQQQQQHPQQMQQFQHHIVHQHGASPVAGSEGSPTNVIDDIRNNVSPKATVNGRARSLLSLILPQRKKNLQMRKQSLVEEEKKTDFNPTLLRRTSNDHLFNTQIEKRASGEGSGINKGSFTKTLSRHDSAPVIGSLTVLNKANNGDSGNVKSDDRVLVEKPVDKRSKGKGRAVNQFVFVLKRKNSGKVKQQQ</sequence>
<proteinExistence type="predicted"/>
<evidence type="ECO:0000256" key="1">
    <source>
        <dbReference type="SAM" id="MobiDB-lite"/>
    </source>
</evidence>
<organism evidence="2 3">
    <name type="scientific">Acrasis kona</name>
    <dbReference type="NCBI Taxonomy" id="1008807"/>
    <lineage>
        <taxon>Eukaryota</taxon>
        <taxon>Discoba</taxon>
        <taxon>Heterolobosea</taxon>
        <taxon>Tetramitia</taxon>
        <taxon>Eutetramitia</taxon>
        <taxon>Acrasidae</taxon>
        <taxon>Acrasis</taxon>
    </lineage>
</organism>
<feature type="region of interest" description="Disordered" evidence="1">
    <location>
        <begin position="177"/>
        <end position="204"/>
    </location>
</feature>
<comment type="caution">
    <text evidence="2">The sequence shown here is derived from an EMBL/GenBank/DDBJ whole genome shotgun (WGS) entry which is preliminary data.</text>
</comment>
<gene>
    <name evidence="2" type="ORF">AKO1_006459</name>
</gene>
<feature type="region of interest" description="Disordered" evidence="1">
    <location>
        <begin position="403"/>
        <end position="430"/>
    </location>
</feature>
<feature type="compositionally biased region" description="Polar residues" evidence="1">
    <location>
        <begin position="177"/>
        <end position="201"/>
    </location>
</feature>
<accession>A0AAW2ZLV5</accession>
<keyword evidence="3" id="KW-1185">Reference proteome</keyword>